<gene>
    <name evidence="2" type="ORF">CO058_00120</name>
</gene>
<keyword evidence="1" id="KW-1133">Transmembrane helix</keyword>
<feature type="transmembrane region" description="Helical" evidence="1">
    <location>
        <begin position="108"/>
        <end position="126"/>
    </location>
</feature>
<protein>
    <submittedName>
        <fullName evidence="2">Uncharacterized protein</fullName>
    </submittedName>
</protein>
<feature type="transmembrane region" description="Helical" evidence="1">
    <location>
        <begin position="53"/>
        <end position="80"/>
    </location>
</feature>
<dbReference type="EMBL" id="PFSJ01000002">
    <property type="protein sequence ID" value="PJC24067.1"/>
    <property type="molecule type" value="Genomic_DNA"/>
</dbReference>
<organism evidence="2 3">
    <name type="scientific">candidate division WWE3 bacterium CG_4_9_14_0_2_um_filter_35_11</name>
    <dbReference type="NCBI Taxonomy" id="1975077"/>
    <lineage>
        <taxon>Bacteria</taxon>
        <taxon>Katanobacteria</taxon>
    </lineage>
</organism>
<feature type="transmembrane region" description="Helical" evidence="1">
    <location>
        <begin position="12"/>
        <end position="29"/>
    </location>
</feature>
<dbReference type="Proteomes" id="UP000229756">
    <property type="component" value="Unassembled WGS sequence"/>
</dbReference>
<accession>A0A2M8EN15</accession>
<keyword evidence="1" id="KW-0812">Transmembrane</keyword>
<reference evidence="3" key="1">
    <citation type="submission" date="2017-09" db="EMBL/GenBank/DDBJ databases">
        <title>Depth-based differentiation of microbial function through sediment-hosted aquifers and enrichment of novel symbionts in the deep terrestrial subsurface.</title>
        <authorList>
            <person name="Probst A.J."/>
            <person name="Ladd B."/>
            <person name="Jarett J.K."/>
            <person name="Geller-Mcgrath D.E."/>
            <person name="Sieber C.M.K."/>
            <person name="Emerson J.B."/>
            <person name="Anantharaman K."/>
            <person name="Thomas B.C."/>
            <person name="Malmstrom R."/>
            <person name="Stieglmeier M."/>
            <person name="Klingl A."/>
            <person name="Woyke T."/>
            <person name="Ryan C.M."/>
            <person name="Banfield J.F."/>
        </authorList>
    </citation>
    <scope>NUCLEOTIDE SEQUENCE [LARGE SCALE GENOMIC DNA]</scope>
</reference>
<evidence type="ECO:0000256" key="1">
    <source>
        <dbReference type="SAM" id="Phobius"/>
    </source>
</evidence>
<comment type="caution">
    <text evidence="2">The sequence shown here is derived from an EMBL/GenBank/DDBJ whole genome shotgun (WGS) entry which is preliminary data.</text>
</comment>
<keyword evidence="1" id="KW-0472">Membrane</keyword>
<proteinExistence type="predicted"/>
<evidence type="ECO:0000313" key="3">
    <source>
        <dbReference type="Proteomes" id="UP000229756"/>
    </source>
</evidence>
<dbReference type="AlphaFoldDB" id="A0A2M8EN15"/>
<name>A0A2M8EN15_UNCKA</name>
<sequence>MKHFNLTDLARFNLKLIGATLVLHWLSFYDEALFNPMFTRSIMLRLGFHTAPYILFGLAGIFFFMIFFVYIPIAIFDLFVSKLSTRFTDNITISATDMKFKKSKHIENLIRLIIYALICLTPYLFVDSIINTVIILPFTFFHMILMAITTFTHGIQILTLYRILRSKLTLAI</sequence>
<evidence type="ECO:0000313" key="2">
    <source>
        <dbReference type="EMBL" id="PJC24067.1"/>
    </source>
</evidence>
<feature type="transmembrane region" description="Helical" evidence="1">
    <location>
        <begin position="138"/>
        <end position="161"/>
    </location>
</feature>